<accession>A0A164MXR9</accession>
<dbReference type="EMBL" id="KV419455">
    <property type="protein sequence ID" value="KZS87152.1"/>
    <property type="molecule type" value="Genomic_DNA"/>
</dbReference>
<dbReference type="AlphaFoldDB" id="A0A164MXR9"/>
<sequence length="141" mass="16447">WRITCSFHLVVTLVRLWGAEPKNSRYAKMLHNVMDLVTATKLGSARELTEERITAFETHMHRYLQEMLDLFPHVSVTLSQHNCLHLPSMFRDFGPAHGFSAWHYERWNHILQIIKTNGRLSTSSQSSKDSIHSRARKVHLN</sequence>
<reference evidence="3 4" key="1">
    <citation type="journal article" date="2016" name="Mol. Biol. Evol.">
        <title>Comparative Genomics of Early-Diverging Mushroom-Forming Fungi Provides Insights into the Origins of Lignocellulose Decay Capabilities.</title>
        <authorList>
            <person name="Nagy L.G."/>
            <person name="Riley R."/>
            <person name="Tritt A."/>
            <person name="Adam C."/>
            <person name="Daum C."/>
            <person name="Floudas D."/>
            <person name="Sun H."/>
            <person name="Yadav J.S."/>
            <person name="Pangilinan J."/>
            <person name="Larsson K.H."/>
            <person name="Matsuura K."/>
            <person name="Barry K."/>
            <person name="Labutti K."/>
            <person name="Kuo R."/>
            <person name="Ohm R.A."/>
            <person name="Bhattacharya S.S."/>
            <person name="Shirouzu T."/>
            <person name="Yoshinaga Y."/>
            <person name="Martin F.M."/>
            <person name="Grigoriev I.V."/>
            <person name="Hibbett D.S."/>
        </authorList>
    </citation>
    <scope>NUCLEOTIDE SEQUENCE [LARGE SCALE GENOMIC DNA]</scope>
    <source>
        <strain evidence="3 4">HHB9708</strain>
    </source>
</reference>
<evidence type="ECO:0000256" key="1">
    <source>
        <dbReference type="SAM" id="MobiDB-lite"/>
    </source>
</evidence>
<dbReference type="STRING" id="1314777.A0A164MXR9"/>
<evidence type="ECO:0000313" key="4">
    <source>
        <dbReference type="Proteomes" id="UP000076722"/>
    </source>
</evidence>
<evidence type="ECO:0000256" key="2">
    <source>
        <dbReference type="SAM" id="SignalP"/>
    </source>
</evidence>
<name>A0A164MXR9_9AGAM</name>
<evidence type="ECO:0008006" key="5">
    <source>
        <dbReference type="Google" id="ProtNLM"/>
    </source>
</evidence>
<feature type="chain" id="PRO_5007851863" description="DUF4218 domain-containing protein" evidence="2">
    <location>
        <begin position="20"/>
        <end position="141"/>
    </location>
</feature>
<feature type="non-terminal residue" evidence="3">
    <location>
        <position position="1"/>
    </location>
</feature>
<feature type="region of interest" description="Disordered" evidence="1">
    <location>
        <begin position="121"/>
        <end position="141"/>
    </location>
</feature>
<feature type="signal peptide" evidence="2">
    <location>
        <begin position="1"/>
        <end position="19"/>
    </location>
</feature>
<keyword evidence="2" id="KW-0732">Signal</keyword>
<dbReference type="Proteomes" id="UP000076722">
    <property type="component" value="Unassembled WGS sequence"/>
</dbReference>
<proteinExistence type="predicted"/>
<dbReference type="OrthoDB" id="3248986at2759"/>
<gene>
    <name evidence="3" type="ORF">SISNIDRAFT_419999</name>
</gene>
<organism evidence="3 4">
    <name type="scientific">Sistotremastrum niveocremeum HHB9708</name>
    <dbReference type="NCBI Taxonomy" id="1314777"/>
    <lineage>
        <taxon>Eukaryota</taxon>
        <taxon>Fungi</taxon>
        <taxon>Dikarya</taxon>
        <taxon>Basidiomycota</taxon>
        <taxon>Agaricomycotina</taxon>
        <taxon>Agaricomycetes</taxon>
        <taxon>Sistotremastrales</taxon>
        <taxon>Sistotremastraceae</taxon>
        <taxon>Sertulicium</taxon>
        <taxon>Sertulicium niveocremeum</taxon>
    </lineage>
</organism>
<keyword evidence="4" id="KW-1185">Reference proteome</keyword>
<evidence type="ECO:0000313" key="3">
    <source>
        <dbReference type="EMBL" id="KZS87152.1"/>
    </source>
</evidence>
<protein>
    <recommendedName>
        <fullName evidence="5">DUF4218 domain-containing protein</fullName>
    </recommendedName>
</protein>